<sequence>MCMAILVIADDLTGAAEIGGIILRHGLSVEIVHTLETSTNKDVRILNTNTRSLKEKEALSHLKELFSTNPILKWDWIYLKFDSALRGHIAAEISFYCRAFQKDNVVFCPVNPTLGRVIEDNGWYWVDGKPIAETDFAQDPEFPIEKSGVLEVLGGDYWHLVKDVQGLSTEKSPYIVAAVNDLEGLHKWASTATSFGIYAGAAAFFEALLLQRKKALPMTKDLEPWPQSPILYVCGSNHENSIKRIAKVDANKVVYWQSIGEENKVAMDVLGKIEKFGKVILTVARTVSHDAQTIRACMAEIVGIVQQTCPLQELVIEGGATARAVLEVLDIDTLLPVREYGPGVIRNHVPGVTLAVTLKPGSYPWTENLWVF</sequence>
<dbReference type="InterPro" id="IPR010737">
    <property type="entry name" value="4-carb_acid_sugar_kinase_N"/>
</dbReference>
<protein>
    <submittedName>
        <fullName evidence="2">Four-carbon acid sugar kinase family protein</fullName>
    </submittedName>
</protein>
<dbReference type="InterPro" id="IPR037051">
    <property type="entry name" value="4-carb_acid_sugar_kinase_N_sf"/>
</dbReference>
<reference evidence="2 3" key="1">
    <citation type="submission" date="2019-08" db="EMBL/GenBank/DDBJ databases">
        <title>Phlebobacter frassis gen. nov. sp. nov., a new member of family Sphingobacteriaceae isolated from sand fly rearing media.</title>
        <authorList>
            <person name="Kakumanu M.L."/>
            <person name="Marayati B.F."/>
            <person name="Wada-Katsumata A."/>
            <person name="Wasserberg G."/>
            <person name="Schal C."/>
            <person name="Apperson C.S."/>
            <person name="Ponnusamy L."/>
        </authorList>
    </citation>
    <scope>NUCLEOTIDE SEQUENCE [LARGE SCALE GENOMIC DNA]</scope>
    <source>
        <strain evidence="2 3">SSI9</strain>
    </source>
</reference>
<proteinExistence type="predicted"/>
<evidence type="ECO:0000259" key="1">
    <source>
        <dbReference type="Pfam" id="PF07005"/>
    </source>
</evidence>
<feature type="domain" description="Four-carbon acid sugar kinase N-terminal" evidence="1">
    <location>
        <begin position="5"/>
        <end position="158"/>
    </location>
</feature>
<dbReference type="Proteomes" id="UP000322362">
    <property type="component" value="Unassembled WGS sequence"/>
</dbReference>
<dbReference type="SUPFAM" id="SSF142764">
    <property type="entry name" value="YgbK-like"/>
    <property type="match status" value="1"/>
</dbReference>
<name>A0A5D4HA05_9SPHI</name>
<gene>
    <name evidence="2" type="ORF">FXV77_01590</name>
</gene>
<dbReference type="EMBL" id="VTAV01000001">
    <property type="protein sequence ID" value="TYR38001.1"/>
    <property type="molecule type" value="Genomic_DNA"/>
</dbReference>
<evidence type="ECO:0000313" key="3">
    <source>
        <dbReference type="Proteomes" id="UP000322362"/>
    </source>
</evidence>
<dbReference type="InterPro" id="IPR042213">
    <property type="entry name" value="NBD_C_sf"/>
</dbReference>
<dbReference type="Gene3D" id="3.40.980.20">
    <property type="entry name" value="Four-carbon acid sugar kinase, nucleotide binding domain"/>
    <property type="match status" value="1"/>
</dbReference>
<comment type="caution">
    <text evidence="2">The sequence shown here is derived from an EMBL/GenBank/DDBJ whole genome shotgun (WGS) entry which is preliminary data.</text>
</comment>
<dbReference type="Gene3D" id="3.40.50.10840">
    <property type="entry name" value="Putative sugar-binding, N-terminal domain"/>
    <property type="match status" value="1"/>
</dbReference>
<accession>A0A5D4HA05</accession>
<keyword evidence="3" id="KW-1185">Reference proteome</keyword>
<dbReference type="GO" id="GO:0016301">
    <property type="term" value="F:kinase activity"/>
    <property type="evidence" value="ECO:0007669"/>
    <property type="project" value="UniProtKB-KW"/>
</dbReference>
<dbReference type="Pfam" id="PF07005">
    <property type="entry name" value="SBD_N"/>
    <property type="match status" value="1"/>
</dbReference>
<dbReference type="AlphaFoldDB" id="A0A5D4HA05"/>
<keyword evidence="2" id="KW-0418">Kinase</keyword>
<evidence type="ECO:0000313" key="2">
    <source>
        <dbReference type="EMBL" id="TYR38001.1"/>
    </source>
</evidence>
<keyword evidence="2" id="KW-0808">Transferase</keyword>
<organism evidence="2 3">
    <name type="scientific">Sphingobacterium phlebotomi</name>
    <dbReference type="NCBI Taxonomy" id="2605433"/>
    <lineage>
        <taxon>Bacteria</taxon>
        <taxon>Pseudomonadati</taxon>
        <taxon>Bacteroidota</taxon>
        <taxon>Sphingobacteriia</taxon>
        <taxon>Sphingobacteriales</taxon>
        <taxon>Sphingobacteriaceae</taxon>
        <taxon>Sphingobacterium</taxon>
    </lineage>
</organism>